<reference evidence="3" key="1">
    <citation type="journal article" date="2019" name="Int. J. Syst. Evol. Microbiol.">
        <title>The Global Catalogue of Microorganisms (GCM) 10K type strain sequencing project: providing services to taxonomists for standard genome sequencing and annotation.</title>
        <authorList>
            <consortium name="The Broad Institute Genomics Platform"/>
            <consortium name="The Broad Institute Genome Sequencing Center for Infectious Disease"/>
            <person name="Wu L."/>
            <person name="Ma J."/>
        </authorList>
    </citation>
    <scope>NUCLEOTIDE SEQUENCE [LARGE SCALE GENOMIC DNA]</scope>
    <source>
        <strain evidence="3">JCM 14560</strain>
    </source>
</reference>
<feature type="domain" description="HD" evidence="1">
    <location>
        <begin position="70"/>
        <end position="162"/>
    </location>
</feature>
<evidence type="ECO:0000313" key="3">
    <source>
        <dbReference type="Proteomes" id="UP001422759"/>
    </source>
</evidence>
<comment type="caution">
    <text evidence="2">The sequence shown here is derived from an EMBL/GenBank/DDBJ whole genome shotgun (WGS) entry which is preliminary data.</text>
</comment>
<organism evidence="2 3">
    <name type="scientific">Kitasatospora kazusensis</name>
    <dbReference type="NCBI Taxonomy" id="407974"/>
    <lineage>
        <taxon>Bacteria</taxon>
        <taxon>Bacillati</taxon>
        <taxon>Actinomycetota</taxon>
        <taxon>Actinomycetes</taxon>
        <taxon>Kitasatosporales</taxon>
        <taxon>Streptomycetaceae</taxon>
        <taxon>Kitasatospora</taxon>
    </lineage>
</organism>
<evidence type="ECO:0000313" key="2">
    <source>
        <dbReference type="EMBL" id="GAA2145475.1"/>
    </source>
</evidence>
<dbReference type="InterPro" id="IPR006674">
    <property type="entry name" value="HD_domain"/>
</dbReference>
<keyword evidence="3" id="KW-1185">Reference proteome</keyword>
<dbReference type="SUPFAM" id="SSF109604">
    <property type="entry name" value="HD-domain/PDEase-like"/>
    <property type="match status" value="1"/>
</dbReference>
<name>A0ABP5LDI3_9ACTN</name>
<accession>A0ABP5LDI3</accession>
<dbReference type="Proteomes" id="UP001422759">
    <property type="component" value="Unassembled WGS sequence"/>
</dbReference>
<proteinExistence type="predicted"/>
<protein>
    <recommendedName>
        <fullName evidence="1">HD domain-containing protein</fullName>
    </recommendedName>
</protein>
<dbReference type="EMBL" id="BAAANT010000017">
    <property type="protein sequence ID" value="GAA2145475.1"/>
    <property type="molecule type" value="Genomic_DNA"/>
</dbReference>
<evidence type="ECO:0000259" key="1">
    <source>
        <dbReference type="Pfam" id="PF01966"/>
    </source>
</evidence>
<sequence>MGNRVPVHTKRLPTRAQYSGAVTTSHVLRRALHDTGDPPLRPLPVQVAELLESLDAPPRLAAHLRAVHDVAHQLVDWAERHHPALDFDREAVLFGAATHDVGKTVHLTELSAAGSAHEEAGRALLLAHGVSPRLARFAGTHASWTAPDIAVEDLLVSLADKIWKNKRVQELEDLVVTRLAAASGRSAWEEFMMLDDLLGRIGDGADQRLAFQASYPVHG</sequence>
<gene>
    <name evidence="2" type="ORF">GCM10009760_34160</name>
</gene>
<dbReference type="Pfam" id="PF01966">
    <property type="entry name" value="HD"/>
    <property type="match status" value="1"/>
</dbReference>